<dbReference type="OrthoDB" id="2123071at2759"/>
<dbReference type="AlphaFoldDB" id="A0A4P9WYZ5"/>
<feature type="compositionally biased region" description="Basic and acidic residues" evidence="3">
    <location>
        <begin position="405"/>
        <end position="414"/>
    </location>
</feature>
<organism evidence="4 5">
    <name type="scientific">Caulochytrium protostelioides</name>
    <dbReference type="NCBI Taxonomy" id="1555241"/>
    <lineage>
        <taxon>Eukaryota</taxon>
        <taxon>Fungi</taxon>
        <taxon>Fungi incertae sedis</taxon>
        <taxon>Chytridiomycota</taxon>
        <taxon>Chytridiomycota incertae sedis</taxon>
        <taxon>Chytridiomycetes</taxon>
        <taxon>Caulochytriales</taxon>
        <taxon>Caulochytriaceae</taxon>
        <taxon>Caulochytrium</taxon>
    </lineage>
</organism>
<dbReference type="InterPro" id="IPR001611">
    <property type="entry name" value="Leu-rich_rpt"/>
</dbReference>
<evidence type="ECO:0000256" key="1">
    <source>
        <dbReference type="ARBA" id="ARBA00022614"/>
    </source>
</evidence>
<keyword evidence="2" id="KW-0677">Repeat</keyword>
<proteinExistence type="predicted"/>
<feature type="compositionally biased region" description="Low complexity" evidence="3">
    <location>
        <begin position="537"/>
        <end position="546"/>
    </location>
</feature>
<feature type="compositionally biased region" description="Basic and acidic residues" evidence="3">
    <location>
        <begin position="423"/>
        <end position="432"/>
    </location>
</feature>
<dbReference type="GO" id="GO:0005737">
    <property type="term" value="C:cytoplasm"/>
    <property type="evidence" value="ECO:0007669"/>
    <property type="project" value="TreeGrafter"/>
</dbReference>
<evidence type="ECO:0000256" key="3">
    <source>
        <dbReference type="SAM" id="MobiDB-lite"/>
    </source>
</evidence>
<gene>
    <name evidence="4" type="ORF">CXG81DRAFT_21087</name>
</gene>
<keyword evidence="5" id="KW-1185">Reference proteome</keyword>
<sequence length="557" mass="58444">MPTFAEWVETATAAATTAAPPARSKTASDRPAPGLALTLKDGGLTQLAPLKPLCPDITRLIIDNSPELVADAASASLETCVAGCEGLTMLQMSGCGLAEASIPELPRLCVLNLSKNQLTAFPSNLASHYKLGACILNHNQITTVPPLDMPALNTLVLSSNPLASLPPTLPETLTKLSLGSCGLTEFPNVALPHLKELRLPHNAIATLPDVLAATSLRILEMGHNRIEDLTAFLPLSALPWLHSLGVRGNPAIQARVDAAATPEQPAPRTADVLEKQFLQLVPTLRFLDAVEINIDPAKKAALAKRKFKQEHKTLHRMAVRYRRENPASGPNAVRVPGQEEDVAGKQADQLLPRRPPRLRNKGASEHGDASDADGASDAGGASDGDDEKTTAKRAKTAPKSSQSSKSKEDLDAKAAKKAAKAARKADKADKKADKKAKKHESTDTPAELDASEKLARQLLKKKAEREAAHASAPAAATAAAATKPAAAVHMAEAPPQEDAPATRDVSGVVGVVDLRAQATAAAAKSKRGPAAKDKPAADAPAPKFDPTLLETTQVSGW</sequence>
<keyword evidence="1" id="KW-0433">Leucine-rich repeat</keyword>
<dbReference type="SMART" id="SM00369">
    <property type="entry name" value="LRR_TYP"/>
    <property type="match status" value="4"/>
</dbReference>
<reference evidence="5" key="1">
    <citation type="journal article" date="2018" name="Nat. Microbiol.">
        <title>Leveraging single-cell genomics to expand the fungal tree of life.</title>
        <authorList>
            <person name="Ahrendt S.R."/>
            <person name="Quandt C.A."/>
            <person name="Ciobanu D."/>
            <person name="Clum A."/>
            <person name="Salamov A."/>
            <person name="Andreopoulos B."/>
            <person name="Cheng J.F."/>
            <person name="Woyke T."/>
            <person name="Pelin A."/>
            <person name="Henrissat B."/>
            <person name="Reynolds N.K."/>
            <person name="Benny G.L."/>
            <person name="Smith M.E."/>
            <person name="James T.Y."/>
            <person name="Grigoriev I.V."/>
        </authorList>
    </citation>
    <scope>NUCLEOTIDE SEQUENCE [LARGE SCALE GENOMIC DNA]</scope>
    <source>
        <strain evidence="5">ATCC 52028</strain>
    </source>
</reference>
<dbReference type="InterPro" id="IPR032675">
    <property type="entry name" value="LRR_dom_sf"/>
</dbReference>
<evidence type="ECO:0000256" key="2">
    <source>
        <dbReference type="ARBA" id="ARBA00022737"/>
    </source>
</evidence>
<feature type="compositionally biased region" description="Basic and acidic residues" evidence="3">
    <location>
        <begin position="450"/>
        <end position="468"/>
    </location>
</feature>
<dbReference type="Gene3D" id="3.80.10.10">
    <property type="entry name" value="Ribonuclease Inhibitor"/>
    <property type="match status" value="2"/>
</dbReference>
<evidence type="ECO:0000313" key="5">
    <source>
        <dbReference type="Proteomes" id="UP000274922"/>
    </source>
</evidence>
<name>A0A4P9WYZ5_9FUNG</name>
<dbReference type="SUPFAM" id="SSF52058">
    <property type="entry name" value="L domain-like"/>
    <property type="match status" value="1"/>
</dbReference>
<evidence type="ECO:0008006" key="6">
    <source>
        <dbReference type="Google" id="ProtNLM"/>
    </source>
</evidence>
<dbReference type="PANTHER" id="PTHR15454:SF56">
    <property type="entry name" value="PROTEIN PHOSPHATASE 1 REGULATORY SUBUNIT 7-RELATED"/>
    <property type="match status" value="1"/>
</dbReference>
<feature type="region of interest" description="Disordered" evidence="3">
    <location>
        <begin position="518"/>
        <end position="557"/>
    </location>
</feature>
<accession>A0A4P9WYZ5</accession>
<evidence type="ECO:0000313" key="4">
    <source>
        <dbReference type="EMBL" id="RKO98731.1"/>
    </source>
</evidence>
<dbReference type="STRING" id="1555241.A0A4P9WYZ5"/>
<dbReference type="Proteomes" id="UP000274922">
    <property type="component" value="Unassembled WGS sequence"/>
</dbReference>
<dbReference type="PROSITE" id="PS51450">
    <property type="entry name" value="LRR"/>
    <property type="match status" value="1"/>
</dbReference>
<dbReference type="InterPro" id="IPR003591">
    <property type="entry name" value="Leu-rich_rpt_typical-subtyp"/>
</dbReference>
<feature type="region of interest" description="Disordered" evidence="3">
    <location>
        <begin position="320"/>
        <end position="503"/>
    </location>
</feature>
<dbReference type="PANTHER" id="PTHR15454">
    <property type="entry name" value="NISCHARIN RELATED"/>
    <property type="match status" value="1"/>
</dbReference>
<feature type="compositionally biased region" description="Low complexity" evidence="3">
    <location>
        <begin position="469"/>
        <end position="487"/>
    </location>
</feature>
<protein>
    <recommendedName>
        <fullName evidence="6">L domain-like protein</fullName>
    </recommendedName>
</protein>
<dbReference type="EMBL" id="ML014372">
    <property type="protein sequence ID" value="RKO98731.1"/>
    <property type="molecule type" value="Genomic_DNA"/>
</dbReference>